<proteinExistence type="inferred from homology"/>
<evidence type="ECO:0000256" key="4">
    <source>
        <dbReference type="ARBA" id="ARBA00022576"/>
    </source>
</evidence>
<dbReference type="InterPro" id="IPR004839">
    <property type="entry name" value="Aminotransferase_I/II_large"/>
</dbReference>
<evidence type="ECO:0000256" key="11">
    <source>
        <dbReference type="SAM" id="MobiDB-lite"/>
    </source>
</evidence>
<keyword evidence="4 13" id="KW-0032">Aminotransferase</keyword>
<dbReference type="InterPro" id="IPR015421">
    <property type="entry name" value="PyrdxlP-dep_Trfase_major"/>
</dbReference>
<dbReference type="Pfam" id="PF00155">
    <property type="entry name" value="Aminotran_1_2"/>
    <property type="match status" value="1"/>
</dbReference>
<dbReference type="GO" id="GO:0004400">
    <property type="term" value="F:histidinol-phosphate transaminase activity"/>
    <property type="evidence" value="ECO:0007669"/>
    <property type="project" value="UniProtKB-EC"/>
</dbReference>
<dbReference type="InterPro" id="IPR015424">
    <property type="entry name" value="PyrdxlP-dep_Trfase"/>
</dbReference>
<dbReference type="PANTHER" id="PTHR43643">
    <property type="entry name" value="HISTIDINOL-PHOSPHATE AMINOTRANSFERASE 2"/>
    <property type="match status" value="1"/>
</dbReference>
<dbReference type="AlphaFoldDB" id="A0A7X6D328"/>
<evidence type="ECO:0000256" key="6">
    <source>
        <dbReference type="ARBA" id="ARBA00022679"/>
    </source>
</evidence>
<gene>
    <name evidence="13" type="ORF">HCN56_17225</name>
</gene>
<comment type="catalytic activity">
    <reaction evidence="9">
        <text>L-histidinol phosphate + 2-oxoglutarate = 3-(imidazol-4-yl)-2-oxopropyl phosphate + L-glutamate</text>
        <dbReference type="Rhea" id="RHEA:23744"/>
        <dbReference type="ChEBI" id="CHEBI:16810"/>
        <dbReference type="ChEBI" id="CHEBI:29985"/>
        <dbReference type="ChEBI" id="CHEBI:57766"/>
        <dbReference type="ChEBI" id="CHEBI:57980"/>
        <dbReference type="EC" id="2.6.1.9"/>
    </reaction>
</comment>
<evidence type="ECO:0000256" key="5">
    <source>
        <dbReference type="ARBA" id="ARBA00022605"/>
    </source>
</evidence>
<dbReference type="GO" id="GO:0030170">
    <property type="term" value="F:pyridoxal phosphate binding"/>
    <property type="evidence" value="ECO:0007669"/>
    <property type="project" value="InterPro"/>
</dbReference>
<accession>A0A7X6D328</accession>
<evidence type="ECO:0000313" key="14">
    <source>
        <dbReference type="Proteomes" id="UP000578686"/>
    </source>
</evidence>
<evidence type="ECO:0000256" key="7">
    <source>
        <dbReference type="ARBA" id="ARBA00022898"/>
    </source>
</evidence>
<evidence type="ECO:0000256" key="3">
    <source>
        <dbReference type="ARBA" id="ARBA00012748"/>
    </source>
</evidence>
<dbReference type="Proteomes" id="UP000578686">
    <property type="component" value="Unassembled WGS sequence"/>
</dbReference>
<feature type="domain" description="Aminotransferase class I/classII large" evidence="12">
    <location>
        <begin position="29"/>
        <end position="264"/>
    </location>
</feature>
<organism evidence="13 14">
    <name type="scientific">Streptomyces lonarensis</name>
    <dbReference type="NCBI Taxonomy" id="700599"/>
    <lineage>
        <taxon>Bacteria</taxon>
        <taxon>Bacillati</taxon>
        <taxon>Actinomycetota</taxon>
        <taxon>Actinomycetes</taxon>
        <taxon>Kitasatosporales</taxon>
        <taxon>Streptomycetaceae</taxon>
        <taxon>Streptomyces</taxon>
    </lineage>
</organism>
<dbReference type="RefSeq" id="WP_167972138.1">
    <property type="nucleotide sequence ID" value="NZ_JAAVJD010000146.1"/>
</dbReference>
<evidence type="ECO:0000256" key="9">
    <source>
        <dbReference type="ARBA" id="ARBA00047481"/>
    </source>
</evidence>
<evidence type="ECO:0000256" key="10">
    <source>
        <dbReference type="RuleBase" id="RU003693"/>
    </source>
</evidence>
<evidence type="ECO:0000256" key="2">
    <source>
        <dbReference type="ARBA" id="ARBA00005011"/>
    </source>
</evidence>
<dbReference type="PANTHER" id="PTHR43643:SF6">
    <property type="entry name" value="HISTIDINOL-PHOSPHATE AMINOTRANSFERASE"/>
    <property type="match status" value="1"/>
</dbReference>
<keyword evidence="5" id="KW-0028">Amino-acid biosynthesis</keyword>
<dbReference type="GO" id="GO:0000105">
    <property type="term" value="P:L-histidine biosynthetic process"/>
    <property type="evidence" value="ECO:0007669"/>
    <property type="project" value="UniProtKB-KW"/>
</dbReference>
<comment type="similarity">
    <text evidence="10">Belongs to the class-II pyridoxal-phosphate-dependent aminotransferase family.</text>
</comment>
<reference evidence="13 14" key="1">
    <citation type="submission" date="2020-03" db="EMBL/GenBank/DDBJ databases">
        <title>Draft genome of Streptomyces sp. ventii, isolated from the Axial Seamount in the Pacific Ocean, and resequencing of the two type strains Streptomyces lonarensis strain NCL 716 and Streptomyces bohaiensis strain 11A07.</title>
        <authorList>
            <person name="Loughran R.M."/>
            <person name="Pfannmuller K.M."/>
            <person name="Wasson B.J."/>
            <person name="Deadmond M.C."/>
            <person name="Paddock B.E."/>
            <person name="Koyack M.J."/>
            <person name="Gallegos D.A."/>
            <person name="Mitchell E.A."/>
            <person name="Ushijima B."/>
            <person name="Saw J.H."/>
            <person name="Mcphail K.L."/>
            <person name="Videau P."/>
        </authorList>
    </citation>
    <scope>NUCLEOTIDE SEQUENCE [LARGE SCALE GENOMIC DNA]</scope>
    <source>
        <strain evidence="13 14">NCL716</strain>
    </source>
</reference>
<keyword evidence="6 13" id="KW-0808">Transferase</keyword>
<evidence type="ECO:0000256" key="1">
    <source>
        <dbReference type="ARBA" id="ARBA00001933"/>
    </source>
</evidence>
<dbReference type="InterPro" id="IPR050106">
    <property type="entry name" value="HistidinolP_aminotransfase"/>
</dbReference>
<name>A0A7X6D328_9ACTN</name>
<dbReference type="CDD" id="cd00609">
    <property type="entry name" value="AAT_like"/>
    <property type="match status" value="1"/>
</dbReference>
<comment type="caution">
    <text evidence="13">The sequence shown here is derived from an EMBL/GenBank/DDBJ whole genome shotgun (WGS) entry which is preliminary data.</text>
</comment>
<dbReference type="EC" id="2.6.1.9" evidence="3"/>
<dbReference type="SUPFAM" id="SSF53383">
    <property type="entry name" value="PLP-dependent transferases"/>
    <property type="match status" value="1"/>
</dbReference>
<feature type="non-terminal residue" evidence="13">
    <location>
        <position position="264"/>
    </location>
</feature>
<dbReference type="Gene3D" id="3.40.640.10">
    <property type="entry name" value="Type I PLP-dependent aspartate aminotransferase-like (Major domain)"/>
    <property type="match status" value="1"/>
</dbReference>
<dbReference type="InterPro" id="IPR001917">
    <property type="entry name" value="Aminotrans_II_pyridoxalP_BS"/>
</dbReference>
<comment type="pathway">
    <text evidence="2">Amino-acid biosynthesis; L-histidine biosynthesis; L-histidine from 5-phospho-alpha-D-ribose 1-diphosphate: step 7/9.</text>
</comment>
<keyword evidence="14" id="KW-1185">Reference proteome</keyword>
<protein>
    <recommendedName>
        <fullName evidence="3">histidinol-phosphate transaminase</fullName>
        <ecNumber evidence="3">2.6.1.9</ecNumber>
    </recommendedName>
</protein>
<evidence type="ECO:0000256" key="8">
    <source>
        <dbReference type="ARBA" id="ARBA00023102"/>
    </source>
</evidence>
<dbReference type="PROSITE" id="PS00599">
    <property type="entry name" value="AA_TRANSFER_CLASS_2"/>
    <property type="match status" value="1"/>
</dbReference>
<keyword evidence="8" id="KW-0368">Histidine biosynthesis</keyword>
<sequence length="264" mass="26936">MTDTADGTKHPPRSGSSFFRSGPDDPDALRLHLNESAHGPPPAAVAAVSEEAARALERYPDSAYDTLRRALAHHFRVAPEMVAVGNGVDELVLLTALATARDAGARVTTTTGTFPGYAASAATVGAPLHTLPTVGHAVPVPAAAAVLAAHTGPVFVCNPLNPTGALLDGGQVGQLLAAAEDAPGTLVMDEAYLDFAPPGSHHALAAVREGARALVLRTFSKAWGLASVRAGCAVGPPELIARLDAAARALPFRVGRPAQRAVLA</sequence>
<comment type="cofactor">
    <cofactor evidence="1 10">
        <name>pyridoxal 5'-phosphate</name>
        <dbReference type="ChEBI" id="CHEBI:597326"/>
    </cofactor>
</comment>
<evidence type="ECO:0000313" key="13">
    <source>
        <dbReference type="EMBL" id="NJQ07280.1"/>
    </source>
</evidence>
<evidence type="ECO:0000259" key="12">
    <source>
        <dbReference type="Pfam" id="PF00155"/>
    </source>
</evidence>
<keyword evidence="7 10" id="KW-0663">Pyridoxal phosphate</keyword>
<dbReference type="EMBL" id="JAAVJD010000146">
    <property type="protein sequence ID" value="NJQ07280.1"/>
    <property type="molecule type" value="Genomic_DNA"/>
</dbReference>
<feature type="region of interest" description="Disordered" evidence="11">
    <location>
        <begin position="1"/>
        <end position="42"/>
    </location>
</feature>